<dbReference type="Pfam" id="PF09265">
    <property type="entry name" value="Cytokin-bind"/>
    <property type="match status" value="1"/>
</dbReference>
<dbReference type="Proteomes" id="UP000447434">
    <property type="component" value="Chromosome 23"/>
</dbReference>
<dbReference type="SUPFAM" id="SSF55103">
    <property type="entry name" value="FAD-linked oxidases, C-terminal domain"/>
    <property type="match status" value="1"/>
</dbReference>
<keyword evidence="8" id="KW-1185">Reference proteome</keyword>
<dbReference type="OrthoDB" id="415825at2759"/>
<proteinExistence type="inferred from homology"/>
<dbReference type="PANTHER" id="PTHR13878:SF163">
    <property type="entry name" value="CYTOKININ DEHYDROGENASE"/>
    <property type="match status" value="1"/>
</dbReference>
<dbReference type="GO" id="GO:0019139">
    <property type="term" value="F:cytokinin dehydrogenase activity"/>
    <property type="evidence" value="ECO:0007669"/>
    <property type="project" value="InterPro"/>
</dbReference>
<gene>
    <name evidence="7" type="ORF">Lalb_Chr23g0276511</name>
</gene>
<protein>
    <submittedName>
        <fullName evidence="7">Putative cytokinin dehydrogenase</fullName>
    </submittedName>
</protein>
<dbReference type="Gene3D" id="3.40.462.10">
    <property type="entry name" value="FAD-linked oxidases, C-terminal domain"/>
    <property type="match status" value="1"/>
</dbReference>
<dbReference type="InterPro" id="IPR016170">
    <property type="entry name" value="Cytok_DH_C_sf"/>
</dbReference>
<keyword evidence="4" id="KW-0274">FAD</keyword>
<evidence type="ECO:0000256" key="3">
    <source>
        <dbReference type="ARBA" id="ARBA00022630"/>
    </source>
</evidence>
<dbReference type="PANTHER" id="PTHR13878">
    <property type="entry name" value="GULONOLACTONE OXIDASE"/>
    <property type="match status" value="1"/>
</dbReference>
<evidence type="ECO:0000256" key="5">
    <source>
        <dbReference type="ARBA" id="ARBA00023002"/>
    </source>
</evidence>
<dbReference type="InterPro" id="IPR016164">
    <property type="entry name" value="FAD-linked_Oxase-like_C"/>
</dbReference>
<evidence type="ECO:0000259" key="6">
    <source>
        <dbReference type="Pfam" id="PF09265"/>
    </source>
</evidence>
<name>A0A6A4NCW9_LUPAL</name>
<organism evidence="7 8">
    <name type="scientific">Lupinus albus</name>
    <name type="common">White lupine</name>
    <name type="synonym">Lupinus termis</name>
    <dbReference type="NCBI Taxonomy" id="3870"/>
    <lineage>
        <taxon>Eukaryota</taxon>
        <taxon>Viridiplantae</taxon>
        <taxon>Streptophyta</taxon>
        <taxon>Embryophyta</taxon>
        <taxon>Tracheophyta</taxon>
        <taxon>Spermatophyta</taxon>
        <taxon>Magnoliopsida</taxon>
        <taxon>eudicotyledons</taxon>
        <taxon>Gunneridae</taxon>
        <taxon>Pentapetalae</taxon>
        <taxon>rosids</taxon>
        <taxon>fabids</taxon>
        <taxon>Fabales</taxon>
        <taxon>Fabaceae</taxon>
        <taxon>Papilionoideae</taxon>
        <taxon>50 kb inversion clade</taxon>
        <taxon>genistoids sensu lato</taxon>
        <taxon>core genistoids</taxon>
        <taxon>Genisteae</taxon>
        <taxon>Lupinus</taxon>
    </lineage>
</organism>
<comment type="similarity">
    <text evidence="2">Belongs to the oxygen-dependent FAD-linked oxidoreductase family.</text>
</comment>
<comment type="cofactor">
    <cofactor evidence="1">
        <name>FAD</name>
        <dbReference type="ChEBI" id="CHEBI:57692"/>
    </cofactor>
</comment>
<keyword evidence="5" id="KW-0560">Oxidoreductase</keyword>
<dbReference type="GO" id="GO:0009690">
    <property type="term" value="P:cytokinin metabolic process"/>
    <property type="evidence" value="ECO:0007669"/>
    <property type="project" value="InterPro"/>
</dbReference>
<dbReference type="AlphaFoldDB" id="A0A6A4NCW9"/>
<dbReference type="GO" id="GO:0050660">
    <property type="term" value="F:flavin adenine dinucleotide binding"/>
    <property type="evidence" value="ECO:0007669"/>
    <property type="project" value="InterPro"/>
</dbReference>
<evidence type="ECO:0000256" key="1">
    <source>
        <dbReference type="ARBA" id="ARBA00001974"/>
    </source>
</evidence>
<evidence type="ECO:0000256" key="2">
    <source>
        <dbReference type="ARBA" id="ARBA00005466"/>
    </source>
</evidence>
<dbReference type="InterPro" id="IPR015345">
    <property type="entry name" value="Cytokinin_DH_FAD/cytokin-bd"/>
</dbReference>
<feature type="domain" description="Cytokinin dehydrogenase 1 FAD/cytokinin binding" evidence="6">
    <location>
        <begin position="6"/>
        <end position="159"/>
    </location>
</feature>
<dbReference type="InterPro" id="IPR050432">
    <property type="entry name" value="FAD-linked_Oxidoreductases_BP"/>
</dbReference>
<evidence type="ECO:0000256" key="4">
    <source>
        <dbReference type="ARBA" id="ARBA00022827"/>
    </source>
</evidence>
<evidence type="ECO:0000313" key="8">
    <source>
        <dbReference type="Proteomes" id="UP000447434"/>
    </source>
</evidence>
<dbReference type="EMBL" id="WOCE01000023">
    <property type="protein sequence ID" value="KAE9587682.1"/>
    <property type="molecule type" value="Genomic_DNA"/>
</dbReference>
<sequence length="170" mass="19717">MIYFCEVENLVQGLKFVPTFQFEKDVSYEEFLNRVHAEEVILRAKGLWDVPHPWLNMFIPSSRISDFNEGVFKGIILKQNISSGIYILYPMNRNKWDDRMSAVIADEDVFYTTGILQSTRVDNVGAIQAQNQEILQFCKDNGIEIREYLTGNKTNEGWVGATFWLQMATF</sequence>
<accession>A0A6A4NCW9</accession>
<reference evidence="8" key="1">
    <citation type="journal article" date="2020" name="Nat. Commun.">
        <title>Genome sequence of the cluster root forming white lupin.</title>
        <authorList>
            <person name="Hufnagel B."/>
            <person name="Marques A."/>
            <person name="Soriano A."/>
            <person name="Marques L."/>
            <person name="Divol F."/>
            <person name="Doumas P."/>
            <person name="Sallet E."/>
            <person name="Mancinotti D."/>
            <person name="Carrere S."/>
            <person name="Marande W."/>
            <person name="Arribat S."/>
            <person name="Keller J."/>
            <person name="Huneau C."/>
            <person name="Blein T."/>
            <person name="Aime D."/>
            <person name="Laguerre M."/>
            <person name="Taylor J."/>
            <person name="Schubert V."/>
            <person name="Nelson M."/>
            <person name="Geu-Flores F."/>
            <person name="Crespi M."/>
            <person name="Gallardo-Guerrero K."/>
            <person name="Delaux P.-M."/>
            <person name="Salse J."/>
            <person name="Berges H."/>
            <person name="Guyot R."/>
            <person name="Gouzy J."/>
            <person name="Peret B."/>
        </authorList>
    </citation>
    <scope>NUCLEOTIDE SEQUENCE [LARGE SCALE GENOMIC DNA]</scope>
    <source>
        <strain evidence="8">cv. Amiga</strain>
    </source>
</reference>
<keyword evidence="3" id="KW-0285">Flavoprotein</keyword>
<evidence type="ECO:0000313" key="7">
    <source>
        <dbReference type="EMBL" id="KAE9587682.1"/>
    </source>
</evidence>
<comment type="caution">
    <text evidence="7">The sequence shown here is derived from an EMBL/GenBank/DDBJ whole genome shotgun (WGS) entry which is preliminary data.</text>
</comment>